<sequence>MPASLGKDSLSPLRTPSPPQGQGLPELAGAAVHCHQGPVSETFRDVDTKNVLGRRTSRSPTRPSCSAPAPGGAVLRCLGEGLSRLQAENGTPSGLGPGKRAPDWGWGPRPVVGLGAPATDLRSDHMPHACLRLGLHLPAARKQEPLGASHPARPHQRSRGCPFPPPNTRPQSVLPAEGTRAPAGAVPRSARVANWARPFRVHVYSRVPSAGVGLCTRLLQKRKVRSGAGMCGRQEFPHLRRPPLTQRQLRLGYSSGAASAPTRSPPRCDNADSLARSELRAPGSRLRVPGSRLPAPGSGRPPGRTWWSRAGRGRAAQAAPPTRGGEWSAPHPTNSQPSAQPN</sequence>
<gene>
    <name evidence="2" type="ORF">P7K49_024303</name>
</gene>
<feature type="compositionally biased region" description="Low complexity" evidence="1">
    <location>
        <begin position="58"/>
        <end position="69"/>
    </location>
</feature>
<comment type="caution">
    <text evidence="2">The sequence shown here is derived from an EMBL/GenBank/DDBJ whole genome shotgun (WGS) entry which is preliminary data.</text>
</comment>
<name>A0ABQ9UP44_SAGOE</name>
<evidence type="ECO:0000313" key="2">
    <source>
        <dbReference type="EMBL" id="KAK2098852.1"/>
    </source>
</evidence>
<accession>A0ABQ9UP44</accession>
<dbReference type="Proteomes" id="UP001266305">
    <property type="component" value="Unassembled WGS sequence"/>
</dbReference>
<feature type="compositionally biased region" description="Polar residues" evidence="1">
    <location>
        <begin position="331"/>
        <end position="342"/>
    </location>
</feature>
<reference evidence="2 3" key="1">
    <citation type="submission" date="2023-05" db="EMBL/GenBank/DDBJ databases">
        <title>B98-5 Cell Line De Novo Hybrid Assembly: An Optical Mapping Approach.</title>
        <authorList>
            <person name="Kananen K."/>
            <person name="Auerbach J.A."/>
            <person name="Kautto E."/>
            <person name="Blachly J.S."/>
        </authorList>
    </citation>
    <scope>NUCLEOTIDE SEQUENCE [LARGE SCALE GENOMIC DNA]</scope>
    <source>
        <strain evidence="2">B95-8</strain>
        <tissue evidence="2">Cell line</tissue>
    </source>
</reference>
<dbReference type="EMBL" id="JASSZA010000011">
    <property type="protein sequence ID" value="KAK2098852.1"/>
    <property type="molecule type" value="Genomic_DNA"/>
</dbReference>
<feature type="region of interest" description="Disordered" evidence="1">
    <location>
        <begin position="144"/>
        <end position="169"/>
    </location>
</feature>
<feature type="region of interest" description="Disordered" evidence="1">
    <location>
        <begin position="1"/>
        <end position="69"/>
    </location>
</feature>
<organism evidence="2 3">
    <name type="scientific">Saguinus oedipus</name>
    <name type="common">Cotton-top tamarin</name>
    <name type="synonym">Oedipomidas oedipus</name>
    <dbReference type="NCBI Taxonomy" id="9490"/>
    <lineage>
        <taxon>Eukaryota</taxon>
        <taxon>Metazoa</taxon>
        <taxon>Chordata</taxon>
        <taxon>Craniata</taxon>
        <taxon>Vertebrata</taxon>
        <taxon>Euteleostomi</taxon>
        <taxon>Mammalia</taxon>
        <taxon>Eutheria</taxon>
        <taxon>Euarchontoglires</taxon>
        <taxon>Primates</taxon>
        <taxon>Haplorrhini</taxon>
        <taxon>Platyrrhini</taxon>
        <taxon>Cebidae</taxon>
        <taxon>Callitrichinae</taxon>
        <taxon>Saguinus</taxon>
    </lineage>
</organism>
<protein>
    <submittedName>
        <fullName evidence="2">Uncharacterized protein</fullName>
    </submittedName>
</protein>
<keyword evidence="3" id="KW-1185">Reference proteome</keyword>
<feature type="compositionally biased region" description="Low complexity" evidence="1">
    <location>
        <begin position="303"/>
        <end position="325"/>
    </location>
</feature>
<feature type="region of interest" description="Disordered" evidence="1">
    <location>
        <begin position="278"/>
        <end position="342"/>
    </location>
</feature>
<evidence type="ECO:0000256" key="1">
    <source>
        <dbReference type="SAM" id="MobiDB-lite"/>
    </source>
</evidence>
<proteinExistence type="predicted"/>
<evidence type="ECO:0000313" key="3">
    <source>
        <dbReference type="Proteomes" id="UP001266305"/>
    </source>
</evidence>